<protein>
    <submittedName>
        <fullName evidence="1">Uncharacterized protein</fullName>
    </submittedName>
</protein>
<sequence length="197" mass="22749">MKGFNDWIEVEENNHLASNQDNRSASELLEYAYNAFMAAHSKKRLKFIRSTIEPNEATIKQKYVSTAVLDAIEYVEAAVIRRNKAIVELLRLRKAARRRFLAVRLGLPICLYRVVESDIIRCIFWNNADSFVINNENILIEFIKDGYFGNVKSLKAFENNLLVHVGFTAAGTIFTHIFGKFVWGHPELLKEIKRAER</sequence>
<accession>A0A6J5WB15</accession>
<dbReference type="EMBL" id="CAEKKB010000001">
    <property type="protein sequence ID" value="CAB4297573.1"/>
    <property type="molecule type" value="Genomic_DNA"/>
</dbReference>
<name>A0A6J5WB15_PRUAR</name>
<keyword evidence="2" id="KW-1185">Reference proteome</keyword>
<reference evidence="2" key="1">
    <citation type="journal article" date="2020" name="Genome Biol.">
        <title>Gamete binning: chromosome-level and haplotype-resolved genome assembly enabled by high-throughput single-cell sequencing of gamete genomes.</title>
        <authorList>
            <person name="Campoy J.A."/>
            <person name="Sun H."/>
            <person name="Goel M."/>
            <person name="Jiao W.-B."/>
            <person name="Folz-Donahue K."/>
            <person name="Wang N."/>
            <person name="Rubio M."/>
            <person name="Liu C."/>
            <person name="Kukat C."/>
            <person name="Ruiz D."/>
            <person name="Huettel B."/>
            <person name="Schneeberger K."/>
        </authorList>
    </citation>
    <scope>NUCLEOTIDE SEQUENCE [LARGE SCALE GENOMIC DNA]</scope>
    <source>
        <strain evidence="2">cv. Rojo Pasion</strain>
    </source>
</reference>
<dbReference type="AlphaFoldDB" id="A0A6J5WB15"/>
<evidence type="ECO:0000313" key="1">
    <source>
        <dbReference type="EMBL" id="CAB4297573.1"/>
    </source>
</evidence>
<dbReference type="Proteomes" id="UP000507245">
    <property type="component" value="Unassembled WGS sequence"/>
</dbReference>
<evidence type="ECO:0000313" key="2">
    <source>
        <dbReference type="Proteomes" id="UP000507245"/>
    </source>
</evidence>
<proteinExistence type="predicted"/>
<gene>
    <name evidence="1" type="ORF">ORAREDHAP_LOCUS9540</name>
</gene>
<organism evidence="1 2">
    <name type="scientific">Prunus armeniaca</name>
    <name type="common">Apricot</name>
    <name type="synonym">Armeniaca vulgaris</name>
    <dbReference type="NCBI Taxonomy" id="36596"/>
    <lineage>
        <taxon>Eukaryota</taxon>
        <taxon>Viridiplantae</taxon>
        <taxon>Streptophyta</taxon>
        <taxon>Embryophyta</taxon>
        <taxon>Tracheophyta</taxon>
        <taxon>Spermatophyta</taxon>
        <taxon>Magnoliopsida</taxon>
        <taxon>eudicotyledons</taxon>
        <taxon>Gunneridae</taxon>
        <taxon>Pentapetalae</taxon>
        <taxon>rosids</taxon>
        <taxon>fabids</taxon>
        <taxon>Rosales</taxon>
        <taxon>Rosaceae</taxon>
        <taxon>Amygdaloideae</taxon>
        <taxon>Amygdaleae</taxon>
        <taxon>Prunus</taxon>
    </lineage>
</organism>